<evidence type="ECO:0000313" key="1">
    <source>
        <dbReference type="EMBL" id="GBE80360.1"/>
    </source>
</evidence>
<organism evidence="1 2">
    <name type="scientific">Sparassis crispa</name>
    <dbReference type="NCBI Taxonomy" id="139825"/>
    <lineage>
        <taxon>Eukaryota</taxon>
        <taxon>Fungi</taxon>
        <taxon>Dikarya</taxon>
        <taxon>Basidiomycota</taxon>
        <taxon>Agaricomycotina</taxon>
        <taxon>Agaricomycetes</taxon>
        <taxon>Polyporales</taxon>
        <taxon>Sparassidaceae</taxon>
        <taxon>Sparassis</taxon>
    </lineage>
</organism>
<evidence type="ECO:0000313" key="2">
    <source>
        <dbReference type="Proteomes" id="UP000287166"/>
    </source>
</evidence>
<dbReference type="Proteomes" id="UP000287166">
    <property type="component" value="Unassembled WGS sequence"/>
</dbReference>
<gene>
    <name evidence="1" type="ORF">SCP_0300750</name>
</gene>
<reference evidence="1 2" key="1">
    <citation type="journal article" date="2018" name="Sci. Rep.">
        <title>Genome sequence of the cauliflower mushroom Sparassis crispa (Hanabiratake) and its association with beneficial usage.</title>
        <authorList>
            <person name="Kiyama R."/>
            <person name="Furutani Y."/>
            <person name="Kawaguchi K."/>
            <person name="Nakanishi T."/>
        </authorList>
    </citation>
    <scope>NUCLEOTIDE SEQUENCE [LARGE SCALE GENOMIC DNA]</scope>
</reference>
<accession>A0A401GDW3</accession>
<proteinExistence type="predicted"/>
<dbReference type="EMBL" id="BFAD01000003">
    <property type="protein sequence ID" value="GBE80360.1"/>
    <property type="molecule type" value="Genomic_DNA"/>
</dbReference>
<dbReference type="RefSeq" id="XP_027611273.1">
    <property type="nucleotide sequence ID" value="XM_027755472.1"/>
</dbReference>
<dbReference type="AlphaFoldDB" id="A0A401GDW3"/>
<comment type="caution">
    <text evidence="1">The sequence shown here is derived from an EMBL/GenBank/DDBJ whole genome shotgun (WGS) entry which is preliminary data.</text>
</comment>
<protein>
    <submittedName>
        <fullName evidence="1">Uncharacterized protein</fullName>
    </submittedName>
</protein>
<sequence length="59" mass="6673">MGDRIQRQEETLALMFAQTNSYQRLVELDADATQPFLLTFLTDMPPETPREGTPPVPPP</sequence>
<dbReference type="InParanoid" id="A0A401GDW3"/>
<keyword evidence="2" id="KW-1185">Reference proteome</keyword>
<name>A0A401GDW3_9APHY</name>
<dbReference type="GeneID" id="38777277"/>